<comment type="caution">
    <text evidence="2">The sequence shown here is derived from an EMBL/GenBank/DDBJ whole genome shotgun (WGS) entry which is preliminary data.</text>
</comment>
<dbReference type="EC" id="2.4.-.-" evidence="2"/>
<dbReference type="InterPro" id="IPR001296">
    <property type="entry name" value="Glyco_trans_1"/>
</dbReference>
<dbReference type="EMBL" id="JBHUOJ010000037">
    <property type="protein sequence ID" value="MFD2834907.1"/>
    <property type="molecule type" value="Genomic_DNA"/>
</dbReference>
<evidence type="ECO:0000313" key="2">
    <source>
        <dbReference type="EMBL" id="MFD2834907.1"/>
    </source>
</evidence>
<feature type="domain" description="Glycosyl transferase family 1" evidence="1">
    <location>
        <begin position="168"/>
        <end position="309"/>
    </location>
</feature>
<protein>
    <submittedName>
        <fullName evidence="2">Glycosyltransferase family 4 protein</fullName>
        <ecNumber evidence="2">2.4.-.-</ecNumber>
    </submittedName>
</protein>
<accession>A0ABW5X8G2</accession>
<gene>
    <name evidence="2" type="ORF">ACFSYS_16565</name>
</gene>
<dbReference type="GO" id="GO:0016757">
    <property type="term" value="F:glycosyltransferase activity"/>
    <property type="evidence" value="ECO:0007669"/>
    <property type="project" value="UniProtKB-KW"/>
</dbReference>
<reference evidence="3" key="1">
    <citation type="journal article" date="2019" name="Int. J. Syst. Evol. Microbiol.">
        <title>The Global Catalogue of Microorganisms (GCM) 10K type strain sequencing project: providing services to taxonomists for standard genome sequencing and annotation.</title>
        <authorList>
            <consortium name="The Broad Institute Genomics Platform"/>
            <consortium name="The Broad Institute Genome Sequencing Center for Infectious Disease"/>
            <person name="Wu L."/>
            <person name="Ma J."/>
        </authorList>
    </citation>
    <scope>NUCLEOTIDE SEQUENCE [LARGE SCALE GENOMIC DNA]</scope>
    <source>
        <strain evidence="3">KCTC 52925</strain>
    </source>
</reference>
<dbReference type="PANTHER" id="PTHR12526:SF630">
    <property type="entry name" value="GLYCOSYLTRANSFERASE"/>
    <property type="match status" value="1"/>
</dbReference>
<dbReference type="RefSeq" id="WP_251740050.1">
    <property type="nucleotide sequence ID" value="NZ_JBHUOJ010000037.1"/>
</dbReference>
<name>A0ABW5X8G2_9FLAO</name>
<evidence type="ECO:0000259" key="1">
    <source>
        <dbReference type="Pfam" id="PF00534"/>
    </source>
</evidence>
<sequence>MKIVFLVINYMPHQLVSIKSVIKYYNAEVHAFNYKDEHTVPKDIENLHTYQLGSFNRNQFLNKIVEINPAMMVVAGWAVKDFVWVSKKIRNKLHIPVVSYSDTQWRGTWKQKVNSFISPWNLKKAYSYLWVAGIYQFEYARKLGFAKNQIIYNSLSCDMELFRQTSLKHKQKDYPKNFLFIGRFVPVKGLDLLIEAWLKIEDKKGWSITLIGDGPLKENFKDIEGVEIKDFMQQELLIKEIEKAGCFVLPSIYEQWSLVIHEAAASGLPIIATENCGAAPHFVINNYNGYQIEASVESIGNALESILAMTTAELILYSQNSRILAESITPKLGAAQLRSVLNSNNFL</sequence>
<keyword evidence="2" id="KW-0328">Glycosyltransferase</keyword>
<dbReference type="CDD" id="cd03801">
    <property type="entry name" value="GT4_PimA-like"/>
    <property type="match status" value="1"/>
</dbReference>
<organism evidence="2 3">
    <name type="scientific">Christiangramia antarctica</name>
    <dbReference type="NCBI Taxonomy" id="2058158"/>
    <lineage>
        <taxon>Bacteria</taxon>
        <taxon>Pseudomonadati</taxon>
        <taxon>Bacteroidota</taxon>
        <taxon>Flavobacteriia</taxon>
        <taxon>Flavobacteriales</taxon>
        <taxon>Flavobacteriaceae</taxon>
        <taxon>Christiangramia</taxon>
    </lineage>
</organism>
<dbReference type="Proteomes" id="UP001597438">
    <property type="component" value="Unassembled WGS sequence"/>
</dbReference>
<keyword evidence="3" id="KW-1185">Reference proteome</keyword>
<dbReference type="PANTHER" id="PTHR12526">
    <property type="entry name" value="GLYCOSYLTRANSFERASE"/>
    <property type="match status" value="1"/>
</dbReference>
<evidence type="ECO:0000313" key="3">
    <source>
        <dbReference type="Proteomes" id="UP001597438"/>
    </source>
</evidence>
<dbReference type="Gene3D" id="3.40.50.2000">
    <property type="entry name" value="Glycogen Phosphorylase B"/>
    <property type="match status" value="2"/>
</dbReference>
<keyword evidence="2" id="KW-0808">Transferase</keyword>
<proteinExistence type="predicted"/>
<dbReference type="SUPFAM" id="SSF53756">
    <property type="entry name" value="UDP-Glycosyltransferase/glycogen phosphorylase"/>
    <property type="match status" value="1"/>
</dbReference>
<dbReference type="Pfam" id="PF00534">
    <property type="entry name" value="Glycos_transf_1"/>
    <property type="match status" value="1"/>
</dbReference>